<dbReference type="Gene3D" id="3.40.50.300">
    <property type="entry name" value="P-loop containing nucleotide triphosphate hydrolases"/>
    <property type="match status" value="1"/>
</dbReference>
<dbReference type="EMBL" id="KV748685">
    <property type="protein sequence ID" value="OCL13668.1"/>
    <property type="molecule type" value="Genomic_DNA"/>
</dbReference>
<dbReference type="OrthoDB" id="6500128at2759"/>
<dbReference type="InterPro" id="IPR039421">
    <property type="entry name" value="Type_1_exporter"/>
</dbReference>
<dbReference type="GO" id="GO:0005743">
    <property type="term" value="C:mitochondrial inner membrane"/>
    <property type="evidence" value="ECO:0007669"/>
    <property type="project" value="TreeGrafter"/>
</dbReference>
<evidence type="ECO:0008006" key="3">
    <source>
        <dbReference type="Google" id="ProtNLM"/>
    </source>
</evidence>
<sequence length="57" mass="6868">RTTFIIAHRLSTIINADLILFAKNGDIIERGTYQELLERKGEYFELWERQNRQTEKK</sequence>
<feature type="non-terminal residue" evidence="1">
    <location>
        <position position="1"/>
    </location>
</feature>
<keyword evidence="2" id="KW-1185">Reference proteome</keyword>
<dbReference type="PANTHER" id="PTHR43394:SF1">
    <property type="entry name" value="ATP-BINDING CASSETTE SUB-FAMILY B MEMBER 10, MITOCHONDRIAL"/>
    <property type="match status" value="1"/>
</dbReference>
<dbReference type="AlphaFoldDB" id="A0A8E2JY04"/>
<dbReference type="Proteomes" id="UP000250140">
    <property type="component" value="Unassembled WGS sequence"/>
</dbReference>
<dbReference type="GO" id="GO:0090374">
    <property type="term" value="P:oligopeptide export from mitochondrion"/>
    <property type="evidence" value="ECO:0007669"/>
    <property type="project" value="TreeGrafter"/>
</dbReference>
<evidence type="ECO:0000313" key="1">
    <source>
        <dbReference type="EMBL" id="OCL13668.1"/>
    </source>
</evidence>
<gene>
    <name evidence="1" type="ORF">AOQ84DRAFT_282640</name>
</gene>
<evidence type="ECO:0000313" key="2">
    <source>
        <dbReference type="Proteomes" id="UP000250140"/>
    </source>
</evidence>
<dbReference type="InterPro" id="IPR027417">
    <property type="entry name" value="P-loop_NTPase"/>
</dbReference>
<dbReference type="SUPFAM" id="SSF52540">
    <property type="entry name" value="P-loop containing nucleoside triphosphate hydrolases"/>
    <property type="match status" value="1"/>
</dbReference>
<name>A0A8E2JY04_9PEZI</name>
<accession>A0A8E2JY04</accession>
<reference evidence="1 2" key="1">
    <citation type="journal article" date="2016" name="Nat. Commun.">
        <title>Ectomycorrhizal ecology is imprinted in the genome of the dominant symbiotic fungus Cenococcum geophilum.</title>
        <authorList>
            <consortium name="DOE Joint Genome Institute"/>
            <person name="Peter M."/>
            <person name="Kohler A."/>
            <person name="Ohm R.A."/>
            <person name="Kuo A."/>
            <person name="Krutzmann J."/>
            <person name="Morin E."/>
            <person name="Arend M."/>
            <person name="Barry K.W."/>
            <person name="Binder M."/>
            <person name="Choi C."/>
            <person name="Clum A."/>
            <person name="Copeland A."/>
            <person name="Grisel N."/>
            <person name="Haridas S."/>
            <person name="Kipfer T."/>
            <person name="LaButti K."/>
            <person name="Lindquist E."/>
            <person name="Lipzen A."/>
            <person name="Maire R."/>
            <person name="Meier B."/>
            <person name="Mihaltcheva S."/>
            <person name="Molinier V."/>
            <person name="Murat C."/>
            <person name="Poggeler S."/>
            <person name="Quandt C.A."/>
            <person name="Sperisen C."/>
            <person name="Tritt A."/>
            <person name="Tisserant E."/>
            <person name="Crous P.W."/>
            <person name="Henrissat B."/>
            <person name="Nehls U."/>
            <person name="Egli S."/>
            <person name="Spatafora J.W."/>
            <person name="Grigoriev I.V."/>
            <person name="Martin F.M."/>
        </authorList>
    </citation>
    <scope>NUCLEOTIDE SEQUENCE [LARGE SCALE GENOMIC DNA]</scope>
    <source>
        <strain evidence="1 2">CBS 207.34</strain>
    </source>
</reference>
<proteinExistence type="predicted"/>
<dbReference type="PANTHER" id="PTHR43394">
    <property type="entry name" value="ATP-DEPENDENT PERMEASE MDL1, MITOCHONDRIAL"/>
    <property type="match status" value="1"/>
</dbReference>
<dbReference type="GO" id="GO:0015421">
    <property type="term" value="F:ABC-type oligopeptide transporter activity"/>
    <property type="evidence" value="ECO:0007669"/>
    <property type="project" value="TreeGrafter"/>
</dbReference>
<protein>
    <recommendedName>
        <fullName evidence="3">ABC transporter ATP-binding protein</fullName>
    </recommendedName>
</protein>
<organism evidence="1 2">
    <name type="scientific">Glonium stellatum</name>
    <dbReference type="NCBI Taxonomy" id="574774"/>
    <lineage>
        <taxon>Eukaryota</taxon>
        <taxon>Fungi</taxon>
        <taxon>Dikarya</taxon>
        <taxon>Ascomycota</taxon>
        <taxon>Pezizomycotina</taxon>
        <taxon>Dothideomycetes</taxon>
        <taxon>Pleosporomycetidae</taxon>
        <taxon>Gloniales</taxon>
        <taxon>Gloniaceae</taxon>
        <taxon>Glonium</taxon>
    </lineage>
</organism>